<dbReference type="Proteomes" id="UP000237819">
    <property type="component" value="Unassembled WGS sequence"/>
</dbReference>
<dbReference type="AlphaFoldDB" id="A0A2S8GMH2"/>
<feature type="signal peptide" evidence="1">
    <location>
        <begin position="1"/>
        <end position="31"/>
    </location>
</feature>
<dbReference type="EMBL" id="PUHZ01000014">
    <property type="protein sequence ID" value="PQO45636.1"/>
    <property type="molecule type" value="Genomic_DNA"/>
</dbReference>
<evidence type="ECO:0000313" key="3">
    <source>
        <dbReference type="Proteomes" id="UP000237819"/>
    </source>
</evidence>
<evidence type="ECO:0000256" key="1">
    <source>
        <dbReference type="SAM" id="SignalP"/>
    </source>
</evidence>
<gene>
    <name evidence="2" type="ORF">C5Y93_14465</name>
</gene>
<keyword evidence="1" id="KW-0732">Signal</keyword>
<organism evidence="2 3">
    <name type="scientific">Blastopirellula marina</name>
    <dbReference type="NCBI Taxonomy" id="124"/>
    <lineage>
        <taxon>Bacteria</taxon>
        <taxon>Pseudomonadati</taxon>
        <taxon>Planctomycetota</taxon>
        <taxon>Planctomycetia</taxon>
        <taxon>Pirellulales</taxon>
        <taxon>Pirellulaceae</taxon>
        <taxon>Blastopirellula</taxon>
    </lineage>
</organism>
<evidence type="ECO:0000313" key="2">
    <source>
        <dbReference type="EMBL" id="PQO45636.1"/>
    </source>
</evidence>
<name>A0A2S8GMH2_9BACT</name>
<proteinExistence type="predicted"/>
<sequence>MDRTLGAEAMRAARTSFALLLTLTFAALASAENRVTLEVITQKGIPVTALQTWSKLLDGKGADRVRLRGGRDGESVKIEEVELGSTSTFQVTAILSKNETLHMPDGTKFTKRNISKLPAWFDRIKVGGEEELTRRPGKDGMTGAEREGTLAKLTKQVNFDTKGQPLDVVIGDIGRHVGLEFRASDATIAYVQSRTAKDDVKGISAGTALAILLRPYGLIVVPKREVGGAIHLHVVSMDEKEDAWPIGYPPKENASKVCPVLFQFIEVEINRTPLQKALGAITPRLKTAMFFDHYKIDQDNINMNIDVRFPKDRTFYKKILDHLLYQAMLGIELRVDEAGTPFLWVTSAKRG</sequence>
<comment type="caution">
    <text evidence="2">The sequence shown here is derived from an EMBL/GenBank/DDBJ whole genome shotgun (WGS) entry which is preliminary data.</text>
</comment>
<reference evidence="2 3" key="1">
    <citation type="submission" date="2018-02" db="EMBL/GenBank/DDBJ databases">
        <title>Comparative genomes isolates from brazilian mangrove.</title>
        <authorList>
            <person name="Araujo J.E."/>
            <person name="Taketani R.G."/>
            <person name="Silva M.C.P."/>
            <person name="Loureco M.V."/>
            <person name="Andreote F.D."/>
        </authorList>
    </citation>
    <scope>NUCLEOTIDE SEQUENCE [LARGE SCALE GENOMIC DNA]</scope>
    <source>
        <strain evidence="2 3">Nap-Phe MGV</strain>
    </source>
</reference>
<accession>A0A2S8GMH2</accession>
<feature type="chain" id="PRO_5015429290" evidence="1">
    <location>
        <begin position="32"/>
        <end position="351"/>
    </location>
</feature>
<protein>
    <submittedName>
        <fullName evidence="2">Uncharacterized protein</fullName>
    </submittedName>
</protein>